<sequence length="252" mass="28080">MDSRIELSNLGVKFRLYHDHSPSLKQMIASIGRRKPRTFNDFWALNDVSFSIEHGERIGIVGHNGAGKSTLLKTICGIYPPMRGSLNVKGRIAPLLEIGAGFQPELSGRDNIYLNGAILGFSRKLLENVERDVIAFTELEEFIDTPVKYYSTGMYMKLGFAIATAVPPEILILDEMFAGGDASFVEKATARMNRFIDQASIMILVSHSMSLLKEMCDRVIWMEHGQVRGDGPVESIIDQYLESQHLIAQASV</sequence>
<dbReference type="InterPro" id="IPR003439">
    <property type="entry name" value="ABC_transporter-like_ATP-bd"/>
</dbReference>
<keyword evidence="6 8" id="KW-0067">ATP-binding</keyword>
<keyword evidence="4" id="KW-0472">Membrane</keyword>
<protein>
    <submittedName>
        <fullName evidence="8">Teichoic acid export ATP-binding protein TagH</fullName>
    </submittedName>
</protein>
<dbReference type="GO" id="GO:0005524">
    <property type="term" value="F:ATP binding"/>
    <property type="evidence" value="ECO:0007669"/>
    <property type="project" value="UniProtKB-KW"/>
</dbReference>
<dbReference type="SMART" id="SM00382">
    <property type="entry name" value="AAA"/>
    <property type="match status" value="1"/>
</dbReference>
<dbReference type="CDD" id="cd03220">
    <property type="entry name" value="ABC_KpsT_Wzt"/>
    <property type="match status" value="1"/>
</dbReference>
<keyword evidence="3" id="KW-1003">Cell membrane</keyword>
<evidence type="ECO:0000259" key="7">
    <source>
        <dbReference type="PROSITE" id="PS50893"/>
    </source>
</evidence>
<comment type="similarity">
    <text evidence="1">Belongs to the ABC transporter superfamily.</text>
</comment>
<gene>
    <name evidence="8" type="ORF">BSU04_14600</name>
</gene>
<proteinExistence type="inferred from homology"/>
<evidence type="ECO:0000256" key="1">
    <source>
        <dbReference type="ARBA" id="ARBA00005417"/>
    </source>
</evidence>
<reference evidence="9" key="1">
    <citation type="submission" date="2017-01" db="EMBL/GenBank/DDBJ databases">
        <title>Genome Analysis of Deinococcus marmoris KOPRI26562.</title>
        <authorList>
            <person name="Kim J.H."/>
            <person name="Oh H.-M."/>
        </authorList>
    </citation>
    <scope>NUCLEOTIDE SEQUENCE [LARGE SCALE GENOMIC DNA]</scope>
    <source>
        <strain evidence="9">PAMC 26633</strain>
    </source>
</reference>
<evidence type="ECO:0000256" key="5">
    <source>
        <dbReference type="ARBA" id="ARBA00022741"/>
    </source>
</evidence>
<dbReference type="Gene3D" id="3.40.50.300">
    <property type="entry name" value="P-loop containing nucleotide triphosphate hydrolases"/>
    <property type="match status" value="1"/>
</dbReference>
<dbReference type="InterPro" id="IPR015860">
    <property type="entry name" value="ABC_transpr_TagH-like"/>
</dbReference>
<accession>A0A226X3I8</accession>
<dbReference type="GO" id="GO:0016020">
    <property type="term" value="C:membrane"/>
    <property type="evidence" value="ECO:0007669"/>
    <property type="project" value="InterPro"/>
</dbReference>
<dbReference type="SUPFAM" id="SSF52540">
    <property type="entry name" value="P-loop containing nucleoside triphosphate hydrolases"/>
    <property type="match status" value="1"/>
</dbReference>
<keyword evidence="2" id="KW-0813">Transport</keyword>
<dbReference type="Pfam" id="PF00005">
    <property type="entry name" value="ABC_tran"/>
    <property type="match status" value="1"/>
</dbReference>
<dbReference type="InterPro" id="IPR050683">
    <property type="entry name" value="Bact_Polysacc_Export_ATP-bd"/>
</dbReference>
<evidence type="ECO:0000256" key="6">
    <source>
        <dbReference type="ARBA" id="ARBA00022840"/>
    </source>
</evidence>
<dbReference type="AlphaFoldDB" id="A0A226X3I8"/>
<dbReference type="Proteomes" id="UP000214720">
    <property type="component" value="Unassembled WGS sequence"/>
</dbReference>
<dbReference type="GO" id="GO:0140359">
    <property type="term" value="F:ABC-type transporter activity"/>
    <property type="evidence" value="ECO:0007669"/>
    <property type="project" value="InterPro"/>
</dbReference>
<evidence type="ECO:0000313" key="9">
    <source>
        <dbReference type="Proteomes" id="UP000214720"/>
    </source>
</evidence>
<evidence type="ECO:0000256" key="3">
    <source>
        <dbReference type="ARBA" id="ARBA00022475"/>
    </source>
</evidence>
<dbReference type="PROSITE" id="PS50893">
    <property type="entry name" value="ABC_TRANSPORTER_2"/>
    <property type="match status" value="1"/>
</dbReference>
<feature type="domain" description="ABC transporter" evidence="7">
    <location>
        <begin position="26"/>
        <end position="249"/>
    </location>
</feature>
<evidence type="ECO:0000256" key="2">
    <source>
        <dbReference type="ARBA" id="ARBA00022448"/>
    </source>
</evidence>
<dbReference type="PANTHER" id="PTHR46743:SF2">
    <property type="entry name" value="TEICHOIC ACIDS EXPORT ATP-BINDING PROTEIN TAGH"/>
    <property type="match status" value="1"/>
</dbReference>
<dbReference type="OrthoDB" id="9778870at2"/>
<dbReference type="InterPro" id="IPR027417">
    <property type="entry name" value="P-loop_NTPase"/>
</dbReference>
<keyword evidence="5" id="KW-0547">Nucleotide-binding</keyword>
<dbReference type="RefSeq" id="WP_089161133.1">
    <property type="nucleotide sequence ID" value="NZ_MTHB01000090.1"/>
</dbReference>
<dbReference type="GO" id="GO:0016887">
    <property type="term" value="F:ATP hydrolysis activity"/>
    <property type="evidence" value="ECO:0007669"/>
    <property type="project" value="InterPro"/>
</dbReference>
<dbReference type="InterPro" id="IPR003593">
    <property type="entry name" value="AAA+_ATPase"/>
</dbReference>
<comment type="caution">
    <text evidence="8">The sequence shown here is derived from an EMBL/GenBank/DDBJ whole genome shotgun (WGS) entry which is preliminary data.</text>
</comment>
<dbReference type="PANTHER" id="PTHR46743">
    <property type="entry name" value="TEICHOIC ACIDS EXPORT ATP-BINDING PROTEIN TAGH"/>
    <property type="match status" value="1"/>
</dbReference>
<dbReference type="EMBL" id="MTHB01000090">
    <property type="protein sequence ID" value="OXC77913.1"/>
    <property type="molecule type" value="Genomic_DNA"/>
</dbReference>
<evidence type="ECO:0000313" key="8">
    <source>
        <dbReference type="EMBL" id="OXC77913.1"/>
    </source>
</evidence>
<name>A0A226X3I8_CABSO</name>
<organism evidence="8 9">
    <name type="scientific">Caballeronia sordidicola</name>
    <name type="common">Burkholderia sordidicola</name>
    <dbReference type="NCBI Taxonomy" id="196367"/>
    <lineage>
        <taxon>Bacteria</taxon>
        <taxon>Pseudomonadati</taxon>
        <taxon>Pseudomonadota</taxon>
        <taxon>Betaproteobacteria</taxon>
        <taxon>Burkholderiales</taxon>
        <taxon>Burkholderiaceae</taxon>
        <taxon>Caballeronia</taxon>
    </lineage>
</organism>
<evidence type="ECO:0000256" key="4">
    <source>
        <dbReference type="ARBA" id="ARBA00022519"/>
    </source>
</evidence>
<keyword evidence="4" id="KW-0997">Cell inner membrane</keyword>